<dbReference type="EMBL" id="JBHUEH010000011">
    <property type="protein sequence ID" value="MFD1885317.1"/>
    <property type="molecule type" value="Genomic_DNA"/>
</dbReference>
<accession>A0ABW4RGN4</accession>
<dbReference type="Proteomes" id="UP001597233">
    <property type="component" value="Unassembled WGS sequence"/>
</dbReference>
<organism evidence="1 2">
    <name type="scientific">Paenibacillus wenxiniae</name>
    <dbReference type="NCBI Taxonomy" id="1636843"/>
    <lineage>
        <taxon>Bacteria</taxon>
        <taxon>Bacillati</taxon>
        <taxon>Bacillota</taxon>
        <taxon>Bacilli</taxon>
        <taxon>Bacillales</taxon>
        <taxon>Paenibacillaceae</taxon>
        <taxon>Paenibacillus</taxon>
    </lineage>
</organism>
<gene>
    <name evidence="1" type="ORF">ACFSC9_07220</name>
</gene>
<keyword evidence="2" id="KW-1185">Reference proteome</keyword>
<dbReference type="RefSeq" id="WP_347327373.1">
    <property type="nucleotide sequence ID" value="NZ_JBCGUH010000027.1"/>
</dbReference>
<comment type="caution">
    <text evidence="1">The sequence shown here is derived from an EMBL/GenBank/DDBJ whole genome shotgun (WGS) entry which is preliminary data.</text>
</comment>
<dbReference type="InterPro" id="IPR009229">
    <property type="entry name" value="AgrD"/>
</dbReference>
<reference evidence="2" key="1">
    <citation type="journal article" date="2019" name="Int. J. Syst. Evol. Microbiol.">
        <title>The Global Catalogue of Microorganisms (GCM) 10K type strain sequencing project: providing services to taxonomists for standard genome sequencing and annotation.</title>
        <authorList>
            <consortium name="The Broad Institute Genomics Platform"/>
            <consortium name="The Broad Institute Genome Sequencing Center for Infectious Disease"/>
            <person name="Wu L."/>
            <person name="Ma J."/>
        </authorList>
    </citation>
    <scope>NUCLEOTIDE SEQUENCE [LARGE SCALE GENOMIC DNA]</scope>
    <source>
        <strain evidence="2">CCUG 54950</strain>
    </source>
</reference>
<proteinExistence type="predicted"/>
<name>A0ABW4RGN4_9BACL</name>
<evidence type="ECO:0000313" key="1">
    <source>
        <dbReference type="EMBL" id="MFD1885317.1"/>
    </source>
</evidence>
<dbReference type="NCBIfam" id="TIGR04223">
    <property type="entry name" value="quorum_AgrD"/>
    <property type="match status" value="1"/>
</dbReference>
<protein>
    <submittedName>
        <fullName evidence="1">Cyclic lactone autoinducer peptide</fullName>
    </submittedName>
</protein>
<evidence type="ECO:0000313" key="2">
    <source>
        <dbReference type="Proteomes" id="UP001597233"/>
    </source>
</evidence>
<sequence length="43" mass="4733">MRLIKNGYSGLATLLSILSVFFINVSSAAFIYSPEAPEELLKK</sequence>